<dbReference type="RefSeq" id="WP_208927541.1">
    <property type="nucleotide sequence ID" value="NZ_CP013655.1"/>
</dbReference>
<dbReference type="Pfam" id="PF05043">
    <property type="entry name" value="Mga"/>
    <property type="match status" value="1"/>
</dbReference>
<dbReference type="Gene3D" id="1.10.10.10">
    <property type="entry name" value="Winged helix-like DNA-binding domain superfamily/Winged helix DNA-binding domain"/>
    <property type="match status" value="1"/>
</dbReference>
<keyword evidence="5" id="KW-1185">Reference proteome</keyword>
<organism evidence="4 5">
    <name type="scientific">Enterococcus rotai</name>
    <dbReference type="NCBI Taxonomy" id="118060"/>
    <lineage>
        <taxon>Bacteria</taxon>
        <taxon>Bacillati</taxon>
        <taxon>Bacillota</taxon>
        <taxon>Bacilli</taxon>
        <taxon>Lactobacillales</taxon>
        <taxon>Enterococcaceae</taxon>
        <taxon>Enterococcus</taxon>
    </lineage>
</organism>
<evidence type="ECO:0000313" key="5">
    <source>
        <dbReference type="Proteomes" id="UP000067523"/>
    </source>
</evidence>
<keyword evidence="2" id="KW-0804">Transcription</keyword>
<dbReference type="InterPro" id="IPR007737">
    <property type="entry name" value="Mga_HTH"/>
</dbReference>
<name>A0A0U2X0R1_9ENTE</name>
<dbReference type="PANTHER" id="PTHR30185:SF13">
    <property type="entry name" value="LICABCH OPERON REGULATOR-RELATED"/>
    <property type="match status" value="1"/>
</dbReference>
<evidence type="ECO:0000256" key="2">
    <source>
        <dbReference type="ARBA" id="ARBA00023163"/>
    </source>
</evidence>
<dbReference type="PANTHER" id="PTHR30185">
    <property type="entry name" value="CRYPTIC BETA-GLUCOSIDE BGL OPERON ANTITERMINATOR"/>
    <property type="match status" value="1"/>
</dbReference>
<dbReference type="InterPro" id="IPR050661">
    <property type="entry name" value="BglG_antiterminators"/>
</dbReference>
<feature type="domain" description="Mga helix-turn-helix" evidence="3">
    <location>
        <begin position="67"/>
        <end position="145"/>
    </location>
</feature>
<dbReference type="InterPro" id="IPR036388">
    <property type="entry name" value="WH-like_DNA-bd_sf"/>
</dbReference>
<reference evidence="5" key="1">
    <citation type="submission" date="2015-12" db="EMBL/GenBank/DDBJ databases">
        <authorList>
            <person name="Lauer A."/>
            <person name="Humrighouse B."/>
            <person name="Loparev V."/>
            <person name="Shewmaker P.L."/>
            <person name="Whitney A.M."/>
            <person name="McLaughlin R.W."/>
        </authorList>
    </citation>
    <scope>NUCLEOTIDE SEQUENCE [LARGE SCALE GENOMIC DNA]</scope>
    <source>
        <strain evidence="5">LMG 26678</strain>
    </source>
</reference>
<gene>
    <name evidence="4" type="ORF">ATZ35_12480</name>
</gene>
<dbReference type="STRING" id="118060.ATZ35_12480"/>
<accession>A0A0U2X0R1</accession>
<dbReference type="KEGG" id="erx:ATZ35_12480"/>
<dbReference type="EMBL" id="CP013655">
    <property type="protein sequence ID" value="ALS37930.1"/>
    <property type="molecule type" value="Genomic_DNA"/>
</dbReference>
<keyword evidence="1" id="KW-0805">Transcription regulation</keyword>
<evidence type="ECO:0000259" key="3">
    <source>
        <dbReference type="Pfam" id="PF05043"/>
    </source>
</evidence>
<evidence type="ECO:0000313" key="4">
    <source>
        <dbReference type="EMBL" id="ALS37930.1"/>
    </source>
</evidence>
<proteinExistence type="predicted"/>
<protein>
    <recommendedName>
        <fullName evidence="3">Mga helix-turn-helix domain-containing protein</fullName>
    </recommendedName>
</protein>
<sequence>MDCLLHSTEGSTTIELSQHLDLSSTTVTKYIKDINFDLMSSAQEVSIKTSVNNTLHLEYSDILYYKQFKRNLIFDNWSIKLFLRLLLGYKVNRIKFVQDNFISEATYRRSITTITKQISAFKLIIKSNKGFNYLIGDEKNIRLYANKVFWQLFHGEVWPFDEIDEDLISDIIKSKKNESYIKNVNNINIKQTMYSLSIQIIRYRNGYEVDIPYYLRDEADYISAKFHLDKLKSMLSKVEIEFFFLRLFSYPRFMNTMLGRQFIKHAKLNNTFLSRISTEFSDYLSTNYISLFPEDQKNIESSIYSSHVNILLYPSWSGTENNHYFEEFPMLNKNMNTIAFHLSEKFGLSNIVSNNYVLNQYMLIFSQLKDLSYFEPTVAILLNTEFGIFIENIIKKTLDGGLRSYLNISIHTSLAGFVDSIADLKIVVTTSKTPELISQFKAENILYINEIPTDEDYHTIYTSIKHLINKLSS</sequence>
<dbReference type="AlphaFoldDB" id="A0A0U2X0R1"/>
<dbReference type="Proteomes" id="UP000067523">
    <property type="component" value="Chromosome"/>
</dbReference>
<evidence type="ECO:0000256" key="1">
    <source>
        <dbReference type="ARBA" id="ARBA00023015"/>
    </source>
</evidence>